<accession>A0A941D767</accession>
<name>A0A941D767_9MICO</name>
<dbReference type="Gene3D" id="1.10.260.40">
    <property type="entry name" value="lambda repressor-like DNA-binding domains"/>
    <property type="match status" value="1"/>
</dbReference>
<dbReference type="RefSeq" id="WP_211601870.1">
    <property type="nucleotide sequence ID" value="NZ_JAGSNF010000004.1"/>
</dbReference>
<comment type="caution">
    <text evidence="1">The sequence shown here is derived from an EMBL/GenBank/DDBJ whole genome shotgun (WGS) entry which is preliminary data.</text>
</comment>
<dbReference type="AlphaFoldDB" id="A0A941D767"/>
<dbReference type="EMBL" id="JAGSNF010000004">
    <property type="protein sequence ID" value="MBR7742721.1"/>
    <property type="molecule type" value="Genomic_DNA"/>
</dbReference>
<evidence type="ECO:0000313" key="1">
    <source>
        <dbReference type="EMBL" id="MBR7742721.1"/>
    </source>
</evidence>
<reference evidence="1" key="1">
    <citation type="submission" date="2021-04" db="EMBL/GenBank/DDBJ databases">
        <title>Phycicoccus avicenniae sp. nov., a novel endophytic actinomycetes isolated from branch of Avicennia mariana.</title>
        <authorList>
            <person name="Tuo L."/>
        </authorList>
    </citation>
    <scope>NUCLEOTIDE SEQUENCE</scope>
    <source>
        <strain evidence="1">BSK3Z-2</strain>
    </source>
</reference>
<dbReference type="InterPro" id="IPR010982">
    <property type="entry name" value="Lambda_DNA-bd_dom_sf"/>
</dbReference>
<evidence type="ECO:0000313" key="2">
    <source>
        <dbReference type="Proteomes" id="UP000677016"/>
    </source>
</evidence>
<gene>
    <name evidence="1" type="ORF">KC207_05385</name>
</gene>
<keyword evidence="2" id="KW-1185">Reference proteome</keyword>
<sequence>MSARTERALPEPAPDIAGALNRLLTTVKWVDDDGVLQDLDNNVHLAAAVSQLRGPTPHVQIQRIRQGTQTDPRVSVLWAICRVLNRHTTVEVTPDYFFVPATRARVQRELDLELERVTMRARGQRG</sequence>
<organism evidence="1 2">
    <name type="scientific">Phycicoccus avicenniae</name>
    <dbReference type="NCBI Taxonomy" id="2828860"/>
    <lineage>
        <taxon>Bacteria</taxon>
        <taxon>Bacillati</taxon>
        <taxon>Actinomycetota</taxon>
        <taxon>Actinomycetes</taxon>
        <taxon>Micrococcales</taxon>
        <taxon>Intrasporangiaceae</taxon>
        <taxon>Phycicoccus</taxon>
    </lineage>
</organism>
<protein>
    <submittedName>
        <fullName evidence="1">Uncharacterized protein</fullName>
    </submittedName>
</protein>
<dbReference type="Proteomes" id="UP000677016">
    <property type="component" value="Unassembled WGS sequence"/>
</dbReference>
<proteinExistence type="predicted"/>
<dbReference type="GO" id="GO:0003677">
    <property type="term" value="F:DNA binding"/>
    <property type="evidence" value="ECO:0007669"/>
    <property type="project" value="InterPro"/>
</dbReference>